<proteinExistence type="predicted"/>
<dbReference type="STRING" id="1317117.ATO7_01400"/>
<comment type="caution">
    <text evidence="2">The sequence shown here is derived from an EMBL/GenBank/DDBJ whole genome shotgun (WGS) entry which is preliminary data.</text>
</comment>
<dbReference type="PANTHER" id="PTHR23131:SF4">
    <property type="entry name" value="METALLO-BETA-LACTAMASE SUPERFAMILY POTEIN"/>
    <property type="match status" value="1"/>
</dbReference>
<dbReference type="Proteomes" id="UP000192342">
    <property type="component" value="Unassembled WGS sequence"/>
</dbReference>
<sequence>MTQNPPVAALDHAPQTVKALTYPWGCDVAPQPGGVHPVAEGVWWLHMPLPFSLARINLWLLEDGDGWTVVDTGIGDQASREVWEQVFQRDLQGRPIKRVIVTHMHPDHVGLAGWLTERFDCELWMSRTEFLMCRNLVADTGRAAPEPAVKFYREAGFDEAALTIYRERFGEFGQAIGELPDQFRRLSDGQTIEIGGRYWQIVVGMGHSPEHACLYCPALKILISGDQVIPRISSNVSLFPTEPGGDPLGEWLESCHRIRNRIPNDVLVLPAHQEPFYGLHARLTQLLRSHERALERLFDHLAEPRRAMDCFSVLFKRSIRGAHVMLAVGETLAHLNCLISRRMISRELDANGVAWYRQMPGAEHEPEHENEN</sequence>
<dbReference type="InterPro" id="IPR036866">
    <property type="entry name" value="RibonucZ/Hydroxyglut_hydro"/>
</dbReference>
<dbReference type="GO" id="GO:0016787">
    <property type="term" value="F:hydrolase activity"/>
    <property type="evidence" value="ECO:0007669"/>
    <property type="project" value="UniProtKB-KW"/>
</dbReference>
<dbReference type="InterPro" id="IPR048933">
    <property type="entry name" value="B_lactamase-like_C"/>
</dbReference>
<dbReference type="InterPro" id="IPR001279">
    <property type="entry name" value="Metallo-B-lactamas"/>
</dbReference>
<dbReference type="Pfam" id="PF00753">
    <property type="entry name" value="Lactamase_B"/>
    <property type="match status" value="1"/>
</dbReference>
<dbReference type="InterPro" id="IPR050662">
    <property type="entry name" value="Sec-metab_biosynth-thioest"/>
</dbReference>
<protein>
    <submittedName>
        <fullName evidence="2">Zinc metallohydrolase, glyoxalase II family protein</fullName>
    </submittedName>
</protein>
<evidence type="ECO:0000313" key="3">
    <source>
        <dbReference type="Proteomes" id="UP000192342"/>
    </source>
</evidence>
<evidence type="ECO:0000259" key="1">
    <source>
        <dbReference type="SMART" id="SM00849"/>
    </source>
</evidence>
<keyword evidence="3" id="KW-1185">Reference proteome</keyword>
<dbReference type="OrthoDB" id="9815874at2"/>
<accession>A0A1Y1SH20</accession>
<dbReference type="Pfam" id="PF21221">
    <property type="entry name" value="B_lactamase-like_C"/>
    <property type="match status" value="1"/>
</dbReference>
<gene>
    <name evidence="2" type="ORF">ATO7_01400</name>
</gene>
<dbReference type="Gene3D" id="1.10.10.10">
    <property type="entry name" value="Winged helix-like DNA-binding domain superfamily/Winged helix DNA-binding domain"/>
    <property type="match status" value="1"/>
</dbReference>
<keyword evidence="2" id="KW-0378">Hydrolase</keyword>
<reference evidence="2 3" key="1">
    <citation type="submission" date="2013-04" db="EMBL/GenBank/DDBJ databases">
        <title>Oceanococcus atlanticus 22II-S10r2 Genome Sequencing.</title>
        <authorList>
            <person name="Lai Q."/>
            <person name="Li G."/>
            <person name="Shao Z."/>
        </authorList>
    </citation>
    <scope>NUCLEOTIDE SEQUENCE [LARGE SCALE GENOMIC DNA]</scope>
    <source>
        <strain evidence="2 3">22II-S10r2</strain>
    </source>
</reference>
<dbReference type="Gene3D" id="3.60.15.10">
    <property type="entry name" value="Ribonuclease Z/Hydroxyacylglutathione hydrolase-like"/>
    <property type="match status" value="1"/>
</dbReference>
<name>A0A1Y1SH20_9GAMM</name>
<organism evidence="2 3">
    <name type="scientific">Oceanococcus atlanticus</name>
    <dbReference type="NCBI Taxonomy" id="1317117"/>
    <lineage>
        <taxon>Bacteria</taxon>
        <taxon>Pseudomonadati</taxon>
        <taxon>Pseudomonadota</taxon>
        <taxon>Gammaproteobacteria</taxon>
        <taxon>Chromatiales</taxon>
        <taxon>Oceanococcaceae</taxon>
        <taxon>Oceanococcus</taxon>
    </lineage>
</organism>
<dbReference type="SUPFAM" id="SSF56281">
    <property type="entry name" value="Metallo-hydrolase/oxidoreductase"/>
    <property type="match status" value="1"/>
</dbReference>
<feature type="domain" description="Metallo-beta-lactamase" evidence="1">
    <location>
        <begin position="55"/>
        <end position="272"/>
    </location>
</feature>
<dbReference type="InterPro" id="IPR036388">
    <property type="entry name" value="WH-like_DNA-bd_sf"/>
</dbReference>
<evidence type="ECO:0000313" key="2">
    <source>
        <dbReference type="EMBL" id="ORE88489.1"/>
    </source>
</evidence>
<dbReference type="RefSeq" id="WP_083559123.1">
    <property type="nucleotide sequence ID" value="NZ_AQQV01000001.1"/>
</dbReference>
<dbReference type="PANTHER" id="PTHR23131">
    <property type="entry name" value="ENDORIBONUCLEASE LACTB2"/>
    <property type="match status" value="1"/>
</dbReference>
<dbReference type="SMART" id="SM00849">
    <property type="entry name" value="Lactamase_B"/>
    <property type="match status" value="1"/>
</dbReference>
<dbReference type="AlphaFoldDB" id="A0A1Y1SH20"/>
<dbReference type="EMBL" id="AQQV01000001">
    <property type="protein sequence ID" value="ORE88489.1"/>
    <property type="molecule type" value="Genomic_DNA"/>
</dbReference>